<evidence type="ECO:0000259" key="10">
    <source>
        <dbReference type="SMART" id="SM00968"/>
    </source>
</evidence>
<organism evidence="11 12">
    <name type="scientific">Pseudolycoriella hygida</name>
    <dbReference type="NCBI Taxonomy" id="35572"/>
    <lineage>
        <taxon>Eukaryota</taxon>
        <taxon>Metazoa</taxon>
        <taxon>Ecdysozoa</taxon>
        <taxon>Arthropoda</taxon>
        <taxon>Hexapoda</taxon>
        <taxon>Insecta</taxon>
        <taxon>Pterygota</taxon>
        <taxon>Neoptera</taxon>
        <taxon>Endopterygota</taxon>
        <taxon>Diptera</taxon>
        <taxon>Nematocera</taxon>
        <taxon>Sciaroidea</taxon>
        <taxon>Sciaridae</taxon>
        <taxon>Pseudolycoriella</taxon>
    </lineage>
</organism>
<keyword evidence="4 8" id="KW-0175">Coiled coil</keyword>
<feature type="coiled-coil region" evidence="8">
    <location>
        <begin position="660"/>
        <end position="797"/>
    </location>
</feature>
<dbReference type="Gene3D" id="3.30.70.1620">
    <property type="match status" value="1"/>
</dbReference>
<evidence type="ECO:0000256" key="2">
    <source>
        <dbReference type="ARBA" id="ARBA00022618"/>
    </source>
</evidence>
<comment type="subcellular location">
    <subcellularLocation>
        <location evidence="1 7">Nucleus</location>
    </subcellularLocation>
</comment>
<dbReference type="PANTHER" id="PTHR18937">
    <property type="entry name" value="STRUCTURAL MAINTENANCE OF CHROMOSOMES SMC FAMILY MEMBER"/>
    <property type="match status" value="1"/>
</dbReference>
<dbReference type="GO" id="GO:0008278">
    <property type="term" value="C:cohesin complex"/>
    <property type="evidence" value="ECO:0007669"/>
    <property type="project" value="TreeGrafter"/>
</dbReference>
<evidence type="ECO:0000256" key="5">
    <source>
        <dbReference type="ARBA" id="ARBA00023242"/>
    </source>
</evidence>
<evidence type="ECO:0000256" key="9">
    <source>
        <dbReference type="SAM" id="MobiDB-lite"/>
    </source>
</evidence>
<keyword evidence="2" id="KW-0132">Cell division</keyword>
<dbReference type="AlphaFoldDB" id="A0A9Q0MJQ4"/>
<dbReference type="GO" id="GO:0005634">
    <property type="term" value="C:nucleus"/>
    <property type="evidence" value="ECO:0007669"/>
    <property type="project" value="UniProtKB-SubCell"/>
</dbReference>
<keyword evidence="12" id="KW-1185">Reference proteome</keyword>
<feature type="coiled-coil region" evidence="8">
    <location>
        <begin position="842"/>
        <end position="890"/>
    </location>
</feature>
<sequence length="1198" mass="138255">MVAFLKFIEVENFKSYKGHIVIGKSNFMDAISFVMGEKTISLRVKRLGELIHGAAIGRPVSNRCSVTAKFELDDGTYIEFQRSVINSSADYKINGKGVQNTTYLEQLESMGINVKAKNFLVFQGAVESIAMKNAKERTALFEEISGSGLLKEDYNRLKQEMIQAEEETQFTYQKKKGVAAERKEAKAEKQEADRYARLKEEFADKQVEFQLFRLYHFDKEIQRLRDEMQAKQDELQAVEQKKLDADDVLKEKKKDTGKISRELAKLEQDIREVDTEMSKKHPLFIKAKEKVSHSQKKLNSAQKSLEQSRKADEAHQLDIKKLQDEIKGIETAKQKFEAQIESESQKRGSNVHLEQGHVEEYDRLKQEAEATAAKYVSEQESINREQKSDQDLLDNEINKKEQIEGQLEKNRLEKEEVSKRMEKLLDHIQSSKQALQDQNRIKDELKNDVGSSKERIAEIHKELDNVRDQLGDAKGDKHEDARRKKKQEVVELFKREVPGVYDRMINMCQPTHKRYNVAVTKVLGKYMEAIIVDTEKTARRCIQILKEQMLEVETFLPLDYLQAKPLKQRLRDIREPKQVKLVYDVLKFDPPEIEKAVLFATNNALVCETPEDAMKVAYEIDRSRYDALALDGTSYQKSGIISGGSHDLTRKAKRWDEKHMAQLKLQKEKYSEELKDLIKKSRKGSELSTVESQIKGLENRLKYSQKDWDASKKLIQQYDKKLADLEEELNAVGPLIGRIERKMVQRNQKIQEIKQKMNNVEDHVYADFCARIGVANIRQYEERELVLQQERAKIRADFDQQIDRIASRLDFEKTKDTQVNVQRWERSVQDEEDFLQRCKQAESKHKAEIETDKLKIEQLKQEKNEKKKVVDQMEEETAKARRDVAALAKELHNINYVISTIDTKIETKKNEKHNLLIQSKMDDIKIPMISGNIDEFEGDNPNESETTRDIQIDFSSLSRQLKDLRTNESVKKMHDNLNKDLQSKQEVLERIQAPNMKAMQKLETVSEKIAATNEEFENARRKAKKAKLAFEKVKTMRFTKFKACYDHISDAIDGIYKSLARNEAAQAYLCPDNPEEPYLEGINYNCVAPGKRFQPMSNLSGGEKTIAALALLFAIHSFQPAPFFVLDEIDAALDNTNIGKVASYIVEKTTNLQTIVISLKEEFYGHAESLIGISPHPGDCLISGVFHYDLTVFGDFND</sequence>
<evidence type="ECO:0000313" key="12">
    <source>
        <dbReference type="Proteomes" id="UP001151699"/>
    </source>
</evidence>
<dbReference type="GO" id="GO:0003677">
    <property type="term" value="F:DNA binding"/>
    <property type="evidence" value="ECO:0007669"/>
    <property type="project" value="TreeGrafter"/>
</dbReference>
<evidence type="ECO:0000256" key="1">
    <source>
        <dbReference type="ARBA" id="ARBA00004123"/>
    </source>
</evidence>
<feature type="coiled-coil region" evidence="8">
    <location>
        <begin position="967"/>
        <end position="1029"/>
    </location>
</feature>
<feature type="compositionally biased region" description="Basic and acidic residues" evidence="9">
    <location>
        <begin position="381"/>
        <end position="394"/>
    </location>
</feature>
<dbReference type="PIRSF" id="PIRSF005719">
    <property type="entry name" value="SMC"/>
    <property type="match status" value="1"/>
</dbReference>
<evidence type="ECO:0000256" key="3">
    <source>
        <dbReference type="ARBA" id="ARBA00022776"/>
    </source>
</evidence>
<dbReference type="InterPro" id="IPR010935">
    <property type="entry name" value="SMC_hinge"/>
</dbReference>
<dbReference type="SUPFAM" id="SSF52540">
    <property type="entry name" value="P-loop containing nucleoside triphosphate hydrolases"/>
    <property type="match status" value="2"/>
</dbReference>
<feature type="coiled-coil region" evidence="8">
    <location>
        <begin position="147"/>
        <end position="269"/>
    </location>
</feature>
<dbReference type="SUPFAM" id="SSF75553">
    <property type="entry name" value="Smc hinge domain"/>
    <property type="match status" value="1"/>
</dbReference>
<keyword evidence="3" id="KW-0498">Mitosis</keyword>
<dbReference type="EMBL" id="WJQU01002808">
    <property type="protein sequence ID" value="KAJ6630190.1"/>
    <property type="molecule type" value="Genomic_DNA"/>
</dbReference>
<dbReference type="OrthoDB" id="413649at2759"/>
<dbReference type="InterPro" id="IPR036277">
    <property type="entry name" value="SMC_hinge_sf"/>
</dbReference>
<feature type="domain" description="SMC hinge" evidence="10">
    <location>
        <begin position="498"/>
        <end position="617"/>
    </location>
</feature>
<evidence type="ECO:0000313" key="11">
    <source>
        <dbReference type="EMBL" id="KAJ6630190.1"/>
    </source>
</evidence>
<keyword evidence="6" id="KW-0131">Cell cycle</keyword>
<dbReference type="InterPro" id="IPR003395">
    <property type="entry name" value="RecF/RecN/SMC_N"/>
</dbReference>
<name>A0A9Q0MJQ4_9DIPT</name>
<evidence type="ECO:0000256" key="8">
    <source>
        <dbReference type="SAM" id="Coils"/>
    </source>
</evidence>
<dbReference type="Pfam" id="PF06470">
    <property type="entry name" value="SMC_hinge"/>
    <property type="match status" value="1"/>
</dbReference>
<dbReference type="GO" id="GO:0051301">
    <property type="term" value="P:cell division"/>
    <property type="evidence" value="ECO:0007669"/>
    <property type="project" value="UniProtKB-KW"/>
</dbReference>
<keyword evidence="5 7" id="KW-0539">Nucleus</keyword>
<comment type="caution">
    <text evidence="11">The sequence shown here is derived from an EMBL/GenBank/DDBJ whole genome shotgun (WGS) entry which is preliminary data.</text>
</comment>
<evidence type="ECO:0000256" key="4">
    <source>
        <dbReference type="ARBA" id="ARBA00023054"/>
    </source>
</evidence>
<evidence type="ECO:0000256" key="6">
    <source>
        <dbReference type="ARBA" id="ARBA00023306"/>
    </source>
</evidence>
<dbReference type="FunFam" id="1.20.1060.20:FF:000001">
    <property type="entry name" value="Structural maintenance of chromosomes 1A"/>
    <property type="match status" value="1"/>
</dbReference>
<dbReference type="Gene3D" id="1.20.1060.20">
    <property type="match status" value="1"/>
</dbReference>
<dbReference type="InterPro" id="IPR027417">
    <property type="entry name" value="P-loop_NTPase"/>
</dbReference>
<proteinExistence type="inferred from homology"/>
<protein>
    <recommendedName>
        <fullName evidence="7">Structural maintenance of chromosomes protein</fullName>
    </recommendedName>
</protein>
<dbReference type="GO" id="GO:0005524">
    <property type="term" value="F:ATP binding"/>
    <property type="evidence" value="ECO:0007669"/>
    <property type="project" value="InterPro"/>
</dbReference>
<evidence type="ECO:0000256" key="7">
    <source>
        <dbReference type="PIRNR" id="PIRNR005719"/>
    </source>
</evidence>
<dbReference type="PANTHER" id="PTHR18937:SF12">
    <property type="entry name" value="STRUCTURAL MAINTENANCE OF CHROMOSOMES PROTEIN"/>
    <property type="match status" value="1"/>
</dbReference>
<dbReference type="GO" id="GO:0016887">
    <property type="term" value="F:ATP hydrolysis activity"/>
    <property type="evidence" value="ECO:0007669"/>
    <property type="project" value="InterPro"/>
</dbReference>
<feature type="region of interest" description="Disordered" evidence="9">
    <location>
        <begin position="375"/>
        <end position="394"/>
    </location>
</feature>
<feature type="region of interest" description="Disordered" evidence="9">
    <location>
        <begin position="290"/>
        <end position="314"/>
    </location>
</feature>
<accession>A0A9Q0MJQ4</accession>
<comment type="similarity">
    <text evidence="7">Belongs to the SMC family.</text>
</comment>
<dbReference type="GO" id="GO:0007062">
    <property type="term" value="P:sister chromatid cohesion"/>
    <property type="evidence" value="ECO:0007669"/>
    <property type="project" value="TreeGrafter"/>
</dbReference>
<dbReference type="Pfam" id="PF02463">
    <property type="entry name" value="SMC_N"/>
    <property type="match status" value="1"/>
</dbReference>
<dbReference type="InterPro" id="IPR024704">
    <property type="entry name" value="SMC"/>
</dbReference>
<dbReference type="SMART" id="SM00968">
    <property type="entry name" value="SMC_hinge"/>
    <property type="match status" value="1"/>
</dbReference>
<dbReference type="Proteomes" id="UP001151699">
    <property type="component" value="Unassembled WGS sequence"/>
</dbReference>
<reference evidence="11" key="1">
    <citation type="submission" date="2022-07" db="EMBL/GenBank/DDBJ databases">
        <authorList>
            <person name="Trinca V."/>
            <person name="Uliana J.V.C."/>
            <person name="Torres T.T."/>
            <person name="Ward R.J."/>
            <person name="Monesi N."/>
        </authorList>
    </citation>
    <scope>NUCLEOTIDE SEQUENCE</scope>
    <source>
        <strain evidence="11">HSMRA1968</strain>
        <tissue evidence="11">Whole embryos</tissue>
    </source>
</reference>
<gene>
    <name evidence="11" type="primary">SMC1A</name>
    <name evidence="11" type="ORF">Bhyg_16787</name>
</gene>
<dbReference type="Gene3D" id="3.40.50.300">
    <property type="entry name" value="P-loop containing nucleotide triphosphate hydrolases"/>
    <property type="match status" value="2"/>
</dbReference>